<feature type="signal peptide" evidence="5">
    <location>
        <begin position="1"/>
        <end position="23"/>
    </location>
</feature>
<protein>
    <submittedName>
        <fullName evidence="8">Butyrophilin subfamily 3 member A3-like isoform X1</fullName>
    </submittedName>
</protein>
<dbReference type="Proteomes" id="UP000695023">
    <property type="component" value="Unplaced"/>
</dbReference>
<keyword evidence="2 4" id="KW-0472">Membrane</keyword>
<dbReference type="InterPro" id="IPR013783">
    <property type="entry name" value="Ig-like_fold"/>
</dbReference>
<dbReference type="CDD" id="cd00096">
    <property type="entry name" value="Ig"/>
    <property type="match status" value="1"/>
</dbReference>
<dbReference type="Pfam" id="PF22705">
    <property type="entry name" value="C2-set_3"/>
    <property type="match status" value="1"/>
</dbReference>
<dbReference type="InterPro" id="IPR003599">
    <property type="entry name" value="Ig_sub"/>
</dbReference>
<dbReference type="Pfam" id="PF07686">
    <property type="entry name" value="V-set"/>
    <property type="match status" value="1"/>
</dbReference>
<dbReference type="PANTHER" id="PTHR24100">
    <property type="entry name" value="BUTYROPHILIN"/>
    <property type="match status" value="1"/>
</dbReference>
<evidence type="ECO:0000256" key="3">
    <source>
        <dbReference type="ARBA" id="ARBA00023319"/>
    </source>
</evidence>
<comment type="subcellular location">
    <subcellularLocation>
        <location evidence="1">Membrane</location>
    </subcellularLocation>
</comment>
<feature type="transmembrane region" description="Helical" evidence="4">
    <location>
        <begin position="253"/>
        <end position="277"/>
    </location>
</feature>
<feature type="domain" description="Ig-like" evidence="6">
    <location>
        <begin position="28"/>
        <end position="132"/>
    </location>
</feature>
<dbReference type="SUPFAM" id="SSF48726">
    <property type="entry name" value="Immunoglobulin"/>
    <property type="match status" value="2"/>
</dbReference>
<evidence type="ECO:0000256" key="4">
    <source>
        <dbReference type="SAM" id="Phobius"/>
    </source>
</evidence>
<evidence type="ECO:0000313" key="7">
    <source>
        <dbReference type="Proteomes" id="UP000695023"/>
    </source>
</evidence>
<evidence type="ECO:0000256" key="2">
    <source>
        <dbReference type="ARBA" id="ARBA00023136"/>
    </source>
</evidence>
<dbReference type="RefSeq" id="XP_005754707.1">
    <property type="nucleotide sequence ID" value="XM_005754650.1"/>
</dbReference>
<dbReference type="InterPro" id="IPR053896">
    <property type="entry name" value="BTN3A2-like_Ig-C"/>
</dbReference>
<dbReference type="Gene3D" id="2.60.40.10">
    <property type="entry name" value="Immunoglobulins"/>
    <property type="match status" value="2"/>
</dbReference>
<dbReference type="InterPro" id="IPR050504">
    <property type="entry name" value="IgSF_BTN/MOG"/>
</dbReference>
<keyword evidence="4" id="KW-1133">Transmembrane helix</keyword>
<dbReference type="GeneID" id="102210232"/>
<dbReference type="PROSITE" id="PS50835">
    <property type="entry name" value="IG_LIKE"/>
    <property type="match status" value="2"/>
</dbReference>
<dbReference type="InterPro" id="IPR007110">
    <property type="entry name" value="Ig-like_dom"/>
</dbReference>
<dbReference type="AlphaFoldDB" id="A0A9Y3SB04"/>
<evidence type="ECO:0000259" key="6">
    <source>
        <dbReference type="PROSITE" id="PS50835"/>
    </source>
</evidence>
<proteinExistence type="predicted"/>
<keyword evidence="3" id="KW-0393">Immunoglobulin domain</keyword>
<feature type="chain" id="PRO_5041419649" evidence="5">
    <location>
        <begin position="24"/>
        <end position="305"/>
    </location>
</feature>
<evidence type="ECO:0000256" key="1">
    <source>
        <dbReference type="ARBA" id="ARBA00004370"/>
    </source>
</evidence>
<dbReference type="SMART" id="SM00409">
    <property type="entry name" value="IG"/>
    <property type="match status" value="2"/>
</dbReference>
<dbReference type="InterPro" id="IPR036179">
    <property type="entry name" value="Ig-like_dom_sf"/>
</dbReference>
<evidence type="ECO:0000256" key="5">
    <source>
        <dbReference type="SAM" id="SignalP"/>
    </source>
</evidence>
<name>A0A9Y3SB04_9CICH</name>
<gene>
    <name evidence="8" type="primary">LOC102210232</name>
</gene>
<dbReference type="GO" id="GO:0001817">
    <property type="term" value="P:regulation of cytokine production"/>
    <property type="evidence" value="ECO:0007669"/>
    <property type="project" value="TreeGrafter"/>
</dbReference>
<dbReference type="PANTHER" id="PTHR24100:SF151">
    <property type="entry name" value="ICOS LIGAND"/>
    <property type="match status" value="1"/>
</dbReference>
<dbReference type="GO" id="GO:0009897">
    <property type="term" value="C:external side of plasma membrane"/>
    <property type="evidence" value="ECO:0007669"/>
    <property type="project" value="TreeGrafter"/>
</dbReference>
<reference evidence="8" key="1">
    <citation type="submission" date="2025-08" db="UniProtKB">
        <authorList>
            <consortium name="RefSeq"/>
        </authorList>
    </citation>
    <scope>IDENTIFICATION</scope>
</reference>
<keyword evidence="5" id="KW-0732">Signal</keyword>
<sequence>MFCFCGLKAHFLCFLALVFGTSGHENGPEVVTVVVSEGSDAFLPCSVSTSLVQELFDWRKDQNKQDVFMYENYSHYNNGLIGQHDQFKGRVSHFQQQLQFGNASIVIRNTTISDGGNYTCHFPNLEPEQIFSIKLVVRYSLKDRRRENARAAPKPIVWLVKDTEDQVQLHCVVPGAFPKPEVLWKESNGDIVPAEPQVLYRGDHYYITLLITVTATNTGLFHCVATQEEIGHVIDAEIRVPDKQFKSSYGDGVLAGLFCAGFVTGASVVLVLCVLYVRKNYIKKVSAPKTNGSCNGESSQPLQPL</sequence>
<feature type="domain" description="Ig-like" evidence="6">
    <location>
        <begin position="153"/>
        <end position="239"/>
    </location>
</feature>
<dbReference type="InterPro" id="IPR013106">
    <property type="entry name" value="Ig_V-set"/>
</dbReference>
<accession>A0A9Y3SB04</accession>
<dbReference type="GO" id="GO:0005102">
    <property type="term" value="F:signaling receptor binding"/>
    <property type="evidence" value="ECO:0007669"/>
    <property type="project" value="TreeGrafter"/>
</dbReference>
<dbReference type="GO" id="GO:0050852">
    <property type="term" value="P:T cell receptor signaling pathway"/>
    <property type="evidence" value="ECO:0007669"/>
    <property type="project" value="TreeGrafter"/>
</dbReference>
<keyword evidence="7" id="KW-1185">Reference proteome</keyword>
<evidence type="ECO:0000313" key="8">
    <source>
        <dbReference type="RefSeq" id="XP_005754707.1"/>
    </source>
</evidence>
<keyword evidence="4" id="KW-0812">Transmembrane</keyword>
<organism evidence="7 8">
    <name type="scientific">Pundamilia nyererei</name>
    <dbReference type="NCBI Taxonomy" id="303518"/>
    <lineage>
        <taxon>Eukaryota</taxon>
        <taxon>Metazoa</taxon>
        <taxon>Chordata</taxon>
        <taxon>Craniata</taxon>
        <taxon>Vertebrata</taxon>
        <taxon>Euteleostomi</taxon>
        <taxon>Actinopterygii</taxon>
        <taxon>Neopterygii</taxon>
        <taxon>Teleostei</taxon>
        <taxon>Neoteleostei</taxon>
        <taxon>Acanthomorphata</taxon>
        <taxon>Ovalentaria</taxon>
        <taxon>Cichlomorphae</taxon>
        <taxon>Cichliformes</taxon>
        <taxon>Cichlidae</taxon>
        <taxon>African cichlids</taxon>
        <taxon>Pseudocrenilabrinae</taxon>
        <taxon>Haplochromini</taxon>
        <taxon>Pundamilia</taxon>
    </lineage>
</organism>